<dbReference type="RefSeq" id="WP_020582460.1">
    <property type="nucleotide sequence ID" value="NZ_JOJP01000001.1"/>
</dbReference>
<dbReference type="GO" id="GO:0004854">
    <property type="term" value="F:xanthine dehydrogenase activity"/>
    <property type="evidence" value="ECO:0007669"/>
    <property type="project" value="InterPro"/>
</dbReference>
<dbReference type="InterPro" id="IPR012175">
    <property type="entry name" value="Xanth_DH_ssu_bac"/>
</dbReference>
<dbReference type="InterPro" id="IPR016208">
    <property type="entry name" value="Ald_Oxase/xanthine_DH-like"/>
</dbReference>
<dbReference type="Gene3D" id="3.30.465.10">
    <property type="match status" value="1"/>
</dbReference>
<dbReference type="InterPro" id="IPR001041">
    <property type="entry name" value="2Fe-2S_ferredoxin-type"/>
</dbReference>
<accession>A0A081KH02</accession>
<dbReference type="InterPro" id="IPR036683">
    <property type="entry name" value="CO_DH_flav_C_dom_sf"/>
</dbReference>
<dbReference type="AlphaFoldDB" id="A0A081KH02"/>
<evidence type="ECO:0000256" key="1">
    <source>
        <dbReference type="ARBA" id="ARBA00022630"/>
    </source>
</evidence>
<dbReference type="PIRSF" id="PIRSF036557">
    <property type="entry name" value="XdhA_RC"/>
    <property type="match status" value="1"/>
</dbReference>
<dbReference type="NCBIfam" id="TIGR02963">
    <property type="entry name" value="xanthine_xdhA"/>
    <property type="match status" value="1"/>
</dbReference>
<comment type="caution">
    <text evidence="5">The sequence shown here is derived from an EMBL/GenBank/DDBJ whole genome shotgun (WGS) entry which is preliminary data.</text>
</comment>
<dbReference type="eggNOG" id="COG4630">
    <property type="taxonomic scope" value="Bacteria"/>
</dbReference>
<dbReference type="InterPro" id="IPR002346">
    <property type="entry name" value="Mopterin_DH_FAD-bd"/>
</dbReference>
<sequence>MIRFLLNDRLVVVEDTASDTTVLDYLRGNTETSSSKPVADEKRTGTKEGCCSGDCGACTVVVGEPEGGQLKYKTMNACIALMPSLHGKQLLTVEDLAGSHEADQQIKKGELHPVQQALVDHHGSQCGFCTPGIVMSLFALHHESAEDKPDVLEALGGNLCRCTGYRPLVDAANSLANAQPDDEFFRNREETLSKLQTIEQQGSVNGNGACIPASEDELAQYLLDNPDARILAGGTDLGLDVTQQLKKIEKLVSVKNIPSLQTIHEDNNELVIGSAVTYRSIKSIFTKYYPEFAQMLDRLGSQQIRNQGTLGGNIGNASPIGDTPPVLLALDASLDLRYGDNIRNIPLNQFFLDYKKTELTSGEYIARIRIPKKPHQLKVYKLSKRYGDDISTVLAAINLETNGDGQITRARVALGGMAAIPKRAELCEQILTGSPLNNETLSRAKAAIRQEFKPMSDVRASSEYRLEAACNLLERYFMELSGQNVRIICHA</sequence>
<dbReference type="InterPro" id="IPR012675">
    <property type="entry name" value="Beta-grasp_dom_sf"/>
</dbReference>
<dbReference type="Gene3D" id="3.30.43.10">
    <property type="entry name" value="Uridine Diphospho-n-acetylenolpyruvylglucosamine Reductase, domain 2"/>
    <property type="match status" value="1"/>
</dbReference>
<reference evidence="5 6" key="1">
    <citation type="submission" date="2014-06" db="EMBL/GenBank/DDBJ databases">
        <title>Whole Genome Sequences of Three Symbiotic Endozoicomonas Bacteria.</title>
        <authorList>
            <person name="Neave M.J."/>
            <person name="Apprill A."/>
            <person name="Voolstra C.R."/>
        </authorList>
    </citation>
    <scope>NUCLEOTIDE SEQUENCE [LARGE SCALE GENOMIC DNA]</scope>
    <source>
        <strain evidence="5 6">DSM 22380</strain>
    </source>
</reference>
<dbReference type="Pfam" id="PF01799">
    <property type="entry name" value="Fer2_2"/>
    <property type="match status" value="1"/>
</dbReference>
<dbReference type="SUPFAM" id="SSF56176">
    <property type="entry name" value="FAD-binding/transporter-associated domain-like"/>
    <property type="match status" value="1"/>
</dbReference>
<dbReference type="InterPro" id="IPR005107">
    <property type="entry name" value="CO_DH_flav_C"/>
</dbReference>
<dbReference type="InterPro" id="IPR036884">
    <property type="entry name" value="2Fe-2S-bd_dom_sf"/>
</dbReference>
<dbReference type="InterPro" id="IPR014307">
    <property type="entry name" value="Xanthine_DH_ssu"/>
</dbReference>
<feature type="domain" description="FAD-binding PCMH-type" evidence="4">
    <location>
        <begin position="202"/>
        <end position="375"/>
    </location>
</feature>
<dbReference type="CDD" id="cd00207">
    <property type="entry name" value="fer2"/>
    <property type="match status" value="1"/>
</dbReference>
<keyword evidence="6" id="KW-1185">Reference proteome</keyword>
<evidence type="ECO:0008006" key="7">
    <source>
        <dbReference type="Google" id="ProtNLM"/>
    </source>
</evidence>
<dbReference type="PROSITE" id="PS51387">
    <property type="entry name" value="FAD_PCMH"/>
    <property type="match status" value="1"/>
</dbReference>
<dbReference type="SUPFAM" id="SSF55447">
    <property type="entry name" value="CO dehydrogenase flavoprotein C-terminal domain-like"/>
    <property type="match status" value="1"/>
</dbReference>
<dbReference type="InterPro" id="IPR016169">
    <property type="entry name" value="FAD-bd_PCMH_sub2"/>
</dbReference>
<keyword evidence="2" id="KW-0274">FAD</keyword>
<dbReference type="PANTHER" id="PTHR45444:SF3">
    <property type="entry name" value="XANTHINE DEHYDROGENASE"/>
    <property type="match status" value="1"/>
</dbReference>
<name>A0A081KH02_9GAMM</name>
<dbReference type="InterPro" id="IPR002888">
    <property type="entry name" value="2Fe-2S-bd"/>
</dbReference>
<evidence type="ECO:0000256" key="2">
    <source>
        <dbReference type="ARBA" id="ARBA00022827"/>
    </source>
</evidence>
<dbReference type="InterPro" id="IPR036010">
    <property type="entry name" value="2Fe-2S_ferredoxin-like_sf"/>
</dbReference>
<dbReference type="STRING" id="305900.GV64_24285"/>
<dbReference type="PANTHER" id="PTHR45444">
    <property type="entry name" value="XANTHINE DEHYDROGENASE"/>
    <property type="match status" value="1"/>
</dbReference>
<dbReference type="SUPFAM" id="SSF47741">
    <property type="entry name" value="CO dehydrogenase ISP C-domain like"/>
    <property type="match status" value="1"/>
</dbReference>
<dbReference type="SUPFAM" id="SSF54292">
    <property type="entry name" value="2Fe-2S ferredoxin-like"/>
    <property type="match status" value="1"/>
</dbReference>
<dbReference type="GO" id="GO:0071949">
    <property type="term" value="F:FAD binding"/>
    <property type="evidence" value="ECO:0007669"/>
    <property type="project" value="InterPro"/>
</dbReference>
<evidence type="ECO:0000259" key="4">
    <source>
        <dbReference type="PROSITE" id="PS51387"/>
    </source>
</evidence>
<dbReference type="Gene3D" id="1.10.150.120">
    <property type="entry name" value="[2Fe-2S]-binding domain"/>
    <property type="match status" value="1"/>
</dbReference>
<dbReference type="Proteomes" id="UP000027997">
    <property type="component" value="Unassembled WGS sequence"/>
</dbReference>
<dbReference type="GO" id="GO:0051536">
    <property type="term" value="F:iron-sulfur cluster binding"/>
    <property type="evidence" value="ECO:0007669"/>
    <property type="project" value="InterPro"/>
</dbReference>
<proteinExistence type="predicted"/>
<dbReference type="InterPro" id="IPR016166">
    <property type="entry name" value="FAD-bd_PCMH"/>
</dbReference>
<dbReference type="InterPro" id="IPR036318">
    <property type="entry name" value="FAD-bd_PCMH-like_sf"/>
</dbReference>
<dbReference type="Gene3D" id="3.30.390.50">
    <property type="entry name" value="CO dehydrogenase flavoprotein, C-terminal domain"/>
    <property type="match status" value="1"/>
</dbReference>
<dbReference type="Gene3D" id="3.10.20.30">
    <property type="match status" value="1"/>
</dbReference>
<dbReference type="GO" id="GO:0005506">
    <property type="term" value="F:iron ion binding"/>
    <property type="evidence" value="ECO:0007669"/>
    <property type="project" value="InterPro"/>
</dbReference>
<protein>
    <recommendedName>
        <fullName evidence="7">FAD-binding molybdopterin dehydrogenase</fullName>
    </recommendedName>
</protein>
<dbReference type="InterPro" id="IPR016167">
    <property type="entry name" value="FAD-bd_PCMH_sub1"/>
</dbReference>
<evidence type="ECO:0000313" key="6">
    <source>
        <dbReference type="Proteomes" id="UP000027997"/>
    </source>
</evidence>
<keyword evidence="1" id="KW-0285">Flavoprotein</keyword>
<organism evidence="5 6">
    <name type="scientific">Endozoicomonas elysicola</name>
    <dbReference type="NCBI Taxonomy" id="305900"/>
    <lineage>
        <taxon>Bacteria</taxon>
        <taxon>Pseudomonadati</taxon>
        <taxon>Pseudomonadota</taxon>
        <taxon>Gammaproteobacteria</taxon>
        <taxon>Oceanospirillales</taxon>
        <taxon>Endozoicomonadaceae</taxon>
        <taxon>Endozoicomonas</taxon>
    </lineage>
</organism>
<gene>
    <name evidence="5" type="ORF">GV64_24285</name>
</gene>
<dbReference type="Pfam" id="PF03450">
    <property type="entry name" value="CO_deh_flav_C"/>
    <property type="match status" value="1"/>
</dbReference>
<feature type="domain" description="2Fe-2S ferredoxin-type" evidence="3">
    <location>
        <begin position="1"/>
        <end position="96"/>
    </location>
</feature>
<evidence type="ECO:0000313" key="5">
    <source>
        <dbReference type="EMBL" id="KEI73428.1"/>
    </source>
</evidence>
<dbReference type="SMART" id="SM01092">
    <property type="entry name" value="CO_deh_flav_C"/>
    <property type="match status" value="1"/>
</dbReference>
<dbReference type="PROSITE" id="PS51085">
    <property type="entry name" value="2FE2S_FER_2"/>
    <property type="match status" value="1"/>
</dbReference>
<dbReference type="EMBL" id="JOJP01000001">
    <property type="protein sequence ID" value="KEI73428.1"/>
    <property type="molecule type" value="Genomic_DNA"/>
</dbReference>
<evidence type="ECO:0000259" key="3">
    <source>
        <dbReference type="PROSITE" id="PS51085"/>
    </source>
</evidence>
<dbReference type="Pfam" id="PF00941">
    <property type="entry name" value="FAD_binding_5"/>
    <property type="match status" value="1"/>
</dbReference>